<reference evidence="3" key="1">
    <citation type="submission" date="2021-10" db="EMBL/GenBank/DDBJ databases">
        <title>De novo Genome Assembly of Clathrus columnatus (Basidiomycota, Fungi) Using Illumina and Nanopore Sequence Data.</title>
        <authorList>
            <person name="Ogiso-Tanaka E."/>
            <person name="Itagaki H."/>
            <person name="Hosoya T."/>
            <person name="Hosaka K."/>
        </authorList>
    </citation>
    <scope>NUCLEOTIDE SEQUENCE</scope>
    <source>
        <strain evidence="3">MO-923</strain>
    </source>
</reference>
<keyword evidence="4" id="KW-1185">Reference proteome</keyword>
<feature type="region of interest" description="Disordered" evidence="1">
    <location>
        <begin position="40"/>
        <end position="71"/>
    </location>
</feature>
<evidence type="ECO:0000256" key="2">
    <source>
        <dbReference type="SAM" id="SignalP"/>
    </source>
</evidence>
<proteinExistence type="predicted"/>
<keyword evidence="2" id="KW-0732">Signal</keyword>
<accession>A0AAV5AF28</accession>
<feature type="chain" id="PRO_5043719358" evidence="2">
    <location>
        <begin position="21"/>
        <end position="71"/>
    </location>
</feature>
<sequence length="71" mass="7357">MQFTIFFSLIAASLLNQVVAVPVNPPVPIATTEPVTPILHPLGGTQGFTPAPVNTQGTEPIPSQGIGRVLP</sequence>
<feature type="signal peptide" evidence="2">
    <location>
        <begin position="1"/>
        <end position="20"/>
    </location>
</feature>
<organism evidence="3 4">
    <name type="scientific">Clathrus columnatus</name>
    <dbReference type="NCBI Taxonomy" id="1419009"/>
    <lineage>
        <taxon>Eukaryota</taxon>
        <taxon>Fungi</taxon>
        <taxon>Dikarya</taxon>
        <taxon>Basidiomycota</taxon>
        <taxon>Agaricomycotina</taxon>
        <taxon>Agaricomycetes</taxon>
        <taxon>Phallomycetidae</taxon>
        <taxon>Phallales</taxon>
        <taxon>Clathraceae</taxon>
        <taxon>Clathrus</taxon>
    </lineage>
</organism>
<name>A0AAV5AF28_9AGAM</name>
<protein>
    <submittedName>
        <fullName evidence="3">Uncharacterized protein</fullName>
    </submittedName>
</protein>
<dbReference type="EMBL" id="BPWL01000006">
    <property type="protein sequence ID" value="GJJ11576.1"/>
    <property type="molecule type" value="Genomic_DNA"/>
</dbReference>
<dbReference type="Proteomes" id="UP001050691">
    <property type="component" value="Unassembled WGS sequence"/>
</dbReference>
<dbReference type="AlphaFoldDB" id="A0AAV5AF28"/>
<evidence type="ECO:0000313" key="3">
    <source>
        <dbReference type="EMBL" id="GJJ11576.1"/>
    </source>
</evidence>
<evidence type="ECO:0000313" key="4">
    <source>
        <dbReference type="Proteomes" id="UP001050691"/>
    </source>
</evidence>
<gene>
    <name evidence="3" type="ORF">Clacol_005811</name>
</gene>
<comment type="caution">
    <text evidence="3">The sequence shown here is derived from an EMBL/GenBank/DDBJ whole genome shotgun (WGS) entry which is preliminary data.</text>
</comment>
<evidence type="ECO:0000256" key="1">
    <source>
        <dbReference type="SAM" id="MobiDB-lite"/>
    </source>
</evidence>